<proteinExistence type="predicted"/>
<accession>E1YK64</accession>
<protein>
    <submittedName>
        <fullName evidence="1">Uncharacterized protein</fullName>
    </submittedName>
</protein>
<dbReference type="EMBL" id="FR695877">
    <property type="protein sequence ID" value="CBX31668.1"/>
    <property type="molecule type" value="Genomic_DNA"/>
</dbReference>
<gene>
    <name evidence="1" type="ORF">N47_E51800</name>
</gene>
<evidence type="ECO:0000313" key="1">
    <source>
        <dbReference type="EMBL" id="CBX31668.1"/>
    </source>
</evidence>
<reference evidence="1" key="1">
    <citation type="journal article" date="2011" name="Environ. Microbiol.">
        <title>Genomic insights into the metabolic potential of the polycyclic aromatic hydrocarbon degrading sulfate-reducing Deltaproteobacterium N47.</title>
        <authorList>
            <person name="Bergmann F."/>
            <person name="Selesi D."/>
            <person name="Weinmaier T."/>
            <person name="Tischler P."/>
            <person name="Rattei T."/>
            <person name="Meckenstock R.U."/>
        </authorList>
    </citation>
    <scope>NUCLEOTIDE SEQUENCE</scope>
</reference>
<name>E1YK64_9BACT</name>
<dbReference type="AlphaFoldDB" id="E1YK64"/>
<sequence length="81" mass="9525">MRTAVNYKKQINDLTKELTEEKIQQLIAFGQFLKAKQAGFSYTQISDSAEYVRELRSKESKRSRSAKNFIQELMEWQKSDS</sequence>
<organism evidence="1">
    <name type="scientific">uncultured Desulfobacterium sp</name>
    <dbReference type="NCBI Taxonomy" id="201089"/>
    <lineage>
        <taxon>Bacteria</taxon>
        <taxon>Pseudomonadati</taxon>
        <taxon>Thermodesulfobacteriota</taxon>
        <taxon>Desulfobacteria</taxon>
        <taxon>Desulfobacterales</taxon>
        <taxon>Desulfobacteriaceae</taxon>
        <taxon>Desulfobacterium</taxon>
        <taxon>environmental samples</taxon>
    </lineage>
</organism>